<protein>
    <submittedName>
        <fullName evidence="1">Uncharacterized protein</fullName>
    </submittedName>
</protein>
<reference evidence="1 2" key="1">
    <citation type="journal article" date="2016" name="Nat. Commun.">
        <title>Thousands of microbial genomes shed light on interconnected biogeochemical processes in an aquifer system.</title>
        <authorList>
            <person name="Anantharaman K."/>
            <person name="Brown C.T."/>
            <person name="Hug L.A."/>
            <person name="Sharon I."/>
            <person name="Castelle C.J."/>
            <person name="Probst A.J."/>
            <person name="Thomas B.C."/>
            <person name="Singh A."/>
            <person name="Wilkins M.J."/>
            <person name="Karaoz U."/>
            <person name="Brodie E.L."/>
            <person name="Williams K.H."/>
            <person name="Hubbard S.S."/>
            <person name="Banfield J.F."/>
        </authorList>
    </citation>
    <scope>NUCLEOTIDE SEQUENCE [LARGE SCALE GENOMIC DNA]</scope>
</reference>
<dbReference type="EMBL" id="MHTT01000016">
    <property type="protein sequence ID" value="OHA65179.1"/>
    <property type="molecule type" value="Genomic_DNA"/>
</dbReference>
<name>A0A1G2QYH8_9BACT</name>
<gene>
    <name evidence="1" type="ORF">A2672_00835</name>
</gene>
<accession>A0A1G2QYH8</accession>
<dbReference type="Proteomes" id="UP000178065">
    <property type="component" value="Unassembled WGS sequence"/>
</dbReference>
<comment type="caution">
    <text evidence="1">The sequence shown here is derived from an EMBL/GenBank/DDBJ whole genome shotgun (WGS) entry which is preliminary data.</text>
</comment>
<evidence type="ECO:0000313" key="1">
    <source>
        <dbReference type="EMBL" id="OHA65179.1"/>
    </source>
</evidence>
<sequence length="118" mass="13291">MRRILPEGISLSHLSAVVDSFSEDIKKLLQHHIRIGTDSFNLCVVEGKPRIYFNDLGNARFATDDSGINLEETAEYYARAVVGVLTNGLTEAEYTEYKDYLEDHAEELAQRLKVNSLA</sequence>
<proteinExistence type="predicted"/>
<organism evidence="1 2">
    <name type="scientific">Candidatus Wildermuthbacteria bacterium RIFCSPHIGHO2_01_FULL_49_22b</name>
    <dbReference type="NCBI Taxonomy" id="1802448"/>
    <lineage>
        <taxon>Bacteria</taxon>
        <taxon>Candidatus Wildermuthiibacteriota</taxon>
    </lineage>
</organism>
<dbReference type="AlphaFoldDB" id="A0A1G2QYH8"/>
<evidence type="ECO:0000313" key="2">
    <source>
        <dbReference type="Proteomes" id="UP000178065"/>
    </source>
</evidence>
<dbReference type="STRING" id="1802448.A2672_00835"/>